<evidence type="ECO:0000313" key="1">
    <source>
        <dbReference type="EMBL" id="VAW36544.1"/>
    </source>
</evidence>
<name>A0A3B0VYV1_9ZZZZ</name>
<accession>A0A3B0VYV1</accession>
<organism evidence="1">
    <name type="scientific">hydrothermal vent metagenome</name>
    <dbReference type="NCBI Taxonomy" id="652676"/>
    <lineage>
        <taxon>unclassified sequences</taxon>
        <taxon>metagenomes</taxon>
        <taxon>ecological metagenomes</taxon>
    </lineage>
</organism>
<dbReference type="AlphaFoldDB" id="A0A3B0VYV1"/>
<dbReference type="EMBL" id="UOEZ01000041">
    <property type="protein sequence ID" value="VAW36544.1"/>
    <property type="molecule type" value="Genomic_DNA"/>
</dbReference>
<proteinExistence type="predicted"/>
<sequence>MEEAAKSSDTAEIEKQAGALSEYISNIEVVYE</sequence>
<protein>
    <submittedName>
        <fullName evidence="1">Uncharacterized protein</fullName>
    </submittedName>
</protein>
<gene>
    <name evidence="1" type="ORF">MNBD_DELTA02-274</name>
</gene>
<reference evidence="1" key="1">
    <citation type="submission" date="2018-06" db="EMBL/GenBank/DDBJ databases">
        <authorList>
            <person name="Zhirakovskaya E."/>
        </authorList>
    </citation>
    <scope>NUCLEOTIDE SEQUENCE</scope>
</reference>